<reference evidence="1" key="1">
    <citation type="journal article" date="2021" name="Nat. Commun.">
        <title>Genetic determinants of endophytism in the Arabidopsis root mycobiome.</title>
        <authorList>
            <person name="Mesny F."/>
            <person name="Miyauchi S."/>
            <person name="Thiergart T."/>
            <person name="Pickel B."/>
            <person name="Atanasova L."/>
            <person name="Karlsson M."/>
            <person name="Huettel B."/>
            <person name="Barry K.W."/>
            <person name="Haridas S."/>
            <person name="Chen C."/>
            <person name="Bauer D."/>
            <person name="Andreopoulos W."/>
            <person name="Pangilinan J."/>
            <person name="LaButti K."/>
            <person name="Riley R."/>
            <person name="Lipzen A."/>
            <person name="Clum A."/>
            <person name="Drula E."/>
            <person name="Henrissat B."/>
            <person name="Kohler A."/>
            <person name="Grigoriev I.V."/>
            <person name="Martin F.M."/>
            <person name="Hacquard S."/>
        </authorList>
    </citation>
    <scope>NUCLEOTIDE SEQUENCE</scope>
    <source>
        <strain evidence="1">MPI-SDFR-AT-0073</strain>
    </source>
</reference>
<dbReference type="AlphaFoldDB" id="A0A9P8UF01"/>
<proteinExistence type="predicted"/>
<dbReference type="Proteomes" id="UP000758603">
    <property type="component" value="Unassembled WGS sequence"/>
</dbReference>
<comment type="caution">
    <text evidence="1">The sequence shown here is derived from an EMBL/GenBank/DDBJ whole genome shotgun (WGS) entry which is preliminary data.</text>
</comment>
<dbReference type="EMBL" id="JAGPXC010000007">
    <property type="protein sequence ID" value="KAH6648716.1"/>
    <property type="molecule type" value="Genomic_DNA"/>
</dbReference>
<protein>
    <submittedName>
        <fullName evidence="1">Uncharacterized protein</fullName>
    </submittedName>
</protein>
<accession>A0A9P8UF01</accession>
<keyword evidence="2" id="KW-1185">Reference proteome</keyword>
<evidence type="ECO:0000313" key="2">
    <source>
        <dbReference type="Proteomes" id="UP000758603"/>
    </source>
</evidence>
<evidence type="ECO:0000313" key="1">
    <source>
        <dbReference type="EMBL" id="KAH6648716.1"/>
    </source>
</evidence>
<dbReference type="GeneID" id="70125377"/>
<name>A0A9P8UF01_9PEZI</name>
<dbReference type="RefSeq" id="XP_045955223.1">
    <property type="nucleotide sequence ID" value="XM_046096485.1"/>
</dbReference>
<organism evidence="1 2">
    <name type="scientific">Truncatella angustata</name>
    <dbReference type="NCBI Taxonomy" id="152316"/>
    <lineage>
        <taxon>Eukaryota</taxon>
        <taxon>Fungi</taxon>
        <taxon>Dikarya</taxon>
        <taxon>Ascomycota</taxon>
        <taxon>Pezizomycotina</taxon>
        <taxon>Sordariomycetes</taxon>
        <taxon>Xylariomycetidae</taxon>
        <taxon>Amphisphaeriales</taxon>
        <taxon>Sporocadaceae</taxon>
        <taxon>Truncatella</taxon>
    </lineage>
</organism>
<gene>
    <name evidence="1" type="ORF">BKA67DRAFT_370669</name>
</gene>
<dbReference type="OrthoDB" id="4678491at2759"/>
<sequence length="235" mass="26295">MSKLASWIAAGHRAIAVVDAQIAEEPASQARQGGSVISPLASVSDYRALAATHRYWRHSFKQGSLAGRRHRFVREFSDRIHRAYDVASQLKPQATAADLREPLVHLQTALEVLGSIKIYDDETPITSRELPPRLLQDPSKPSAEAIWLHMKLDYTKHCLVLLVRVLMHVLPDYTECWAESKQAFLRKDWYTMFSFETEQVISKTSMPCSRLRDMGGAISLRIPGTGDGSSGSGDY</sequence>